<dbReference type="PANTHER" id="PTHR30026:SF20">
    <property type="entry name" value="OUTER MEMBRANE PROTEIN TOLC"/>
    <property type="match status" value="1"/>
</dbReference>
<dbReference type="GO" id="GO:0015288">
    <property type="term" value="F:porin activity"/>
    <property type="evidence" value="ECO:0007669"/>
    <property type="project" value="TreeGrafter"/>
</dbReference>
<evidence type="ECO:0000256" key="1">
    <source>
        <dbReference type="ARBA" id="ARBA00004442"/>
    </source>
</evidence>
<keyword evidence="3" id="KW-0813">Transport</keyword>
<dbReference type="Proteomes" id="UP000183947">
    <property type="component" value="Unassembled WGS sequence"/>
</dbReference>
<dbReference type="InterPro" id="IPR051906">
    <property type="entry name" value="TolC-like"/>
</dbReference>
<dbReference type="STRING" id="1121959.SAMN02746009_02493"/>
<protein>
    <submittedName>
        <fullName evidence="9">Outer membrane protein TolC</fullName>
    </submittedName>
</protein>
<dbReference type="GO" id="GO:0009279">
    <property type="term" value="C:cell outer membrane"/>
    <property type="evidence" value="ECO:0007669"/>
    <property type="project" value="UniProtKB-SubCell"/>
</dbReference>
<dbReference type="PANTHER" id="PTHR30026">
    <property type="entry name" value="OUTER MEMBRANE PROTEIN TOLC"/>
    <property type="match status" value="1"/>
</dbReference>
<feature type="chain" id="PRO_5011957816" evidence="8">
    <location>
        <begin position="28"/>
        <end position="462"/>
    </location>
</feature>
<reference evidence="10" key="1">
    <citation type="submission" date="2016-11" db="EMBL/GenBank/DDBJ databases">
        <authorList>
            <person name="Varghese N."/>
            <person name="Submissions S."/>
        </authorList>
    </citation>
    <scope>NUCLEOTIDE SEQUENCE [LARGE SCALE GENOMIC DNA]</scope>
    <source>
        <strain evidence="10">DSM 18569</strain>
    </source>
</reference>
<evidence type="ECO:0000256" key="3">
    <source>
        <dbReference type="ARBA" id="ARBA00022448"/>
    </source>
</evidence>
<evidence type="ECO:0000256" key="6">
    <source>
        <dbReference type="ARBA" id="ARBA00023136"/>
    </source>
</evidence>
<gene>
    <name evidence="9" type="ORF">SAMN02746009_02493</name>
</gene>
<evidence type="ECO:0000313" key="9">
    <source>
        <dbReference type="EMBL" id="SHL28264.1"/>
    </source>
</evidence>
<dbReference type="Gene3D" id="1.20.1600.10">
    <property type="entry name" value="Outer membrane efflux proteins (OEP)"/>
    <property type="match status" value="1"/>
</dbReference>
<evidence type="ECO:0000256" key="8">
    <source>
        <dbReference type="SAM" id="SignalP"/>
    </source>
</evidence>
<name>A0A1M6ZD33_9BACT</name>
<keyword evidence="6" id="KW-0472">Membrane</keyword>
<keyword evidence="8" id="KW-0732">Signal</keyword>
<evidence type="ECO:0000256" key="5">
    <source>
        <dbReference type="ARBA" id="ARBA00022692"/>
    </source>
</evidence>
<proteinExistence type="inferred from homology"/>
<feature type="signal peptide" evidence="8">
    <location>
        <begin position="1"/>
        <end position="27"/>
    </location>
</feature>
<dbReference type="GO" id="GO:1990281">
    <property type="term" value="C:efflux pump complex"/>
    <property type="evidence" value="ECO:0007669"/>
    <property type="project" value="TreeGrafter"/>
</dbReference>
<dbReference type="RefSeq" id="WP_073285346.1">
    <property type="nucleotide sequence ID" value="NZ_FRAS01000012.1"/>
</dbReference>
<evidence type="ECO:0000256" key="4">
    <source>
        <dbReference type="ARBA" id="ARBA00022452"/>
    </source>
</evidence>
<dbReference type="OrthoDB" id="1413034at2"/>
<evidence type="ECO:0000313" key="10">
    <source>
        <dbReference type="Proteomes" id="UP000183947"/>
    </source>
</evidence>
<comment type="subcellular location">
    <subcellularLocation>
        <location evidence="1">Cell outer membrane</location>
    </subcellularLocation>
</comment>
<keyword evidence="7" id="KW-0998">Cell outer membrane</keyword>
<keyword evidence="5" id="KW-0812">Transmembrane</keyword>
<organism evidence="9 10">
    <name type="scientific">Hymenobacter psychrotolerans DSM 18569</name>
    <dbReference type="NCBI Taxonomy" id="1121959"/>
    <lineage>
        <taxon>Bacteria</taxon>
        <taxon>Pseudomonadati</taxon>
        <taxon>Bacteroidota</taxon>
        <taxon>Cytophagia</taxon>
        <taxon>Cytophagales</taxon>
        <taxon>Hymenobacteraceae</taxon>
        <taxon>Hymenobacter</taxon>
    </lineage>
</organism>
<sequence length="462" mass="49604">MPTSRNAASRCWLLALLAASGLQSALAQPTTSAPVAAGRPAPARPLSLDDAVQLALTQNRQLSIAREQVSENQYKVAELHARNFPKLSALAVGGYNSHTLDITIPRGAMGVYPATGPIPGADVPVYQGSHTLVTGTVQAVQPLTQLLKIRTGEQVARQDVALARTQVRQAEWQVRQGVEKLYYGLLIAGRQRQQAELSLQAARRQRYDAESARLAGKALPAQVAAAEANVADQEQKLLAVQNQQADYAADLNQLLGQPLDTPLALAPPELAETPALPLAAYLAHADTASLDTRQAAQTRAKAALGVKAARQQYLPDVALTANYLRVQGSLLLPQNSVLVGGILNWTLYDFGERRAVVRQRESQQKQAEANEQHTREQVSAEVQKAYRQLQQAAALTAAAQKAADLRAAELKIKRDALAAGKVLPTEVLSTEATQAKAQADLLAAQLNYRLALTQLQHASGQF</sequence>
<evidence type="ECO:0000256" key="2">
    <source>
        <dbReference type="ARBA" id="ARBA00007613"/>
    </source>
</evidence>
<dbReference type="InterPro" id="IPR003423">
    <property type="entry name" value="OMP_efflux"/>
</dbReference>
<accession>A0A1M6ZD33</accession>
<keyword evidence="10" id="KW-1185">Reference proteome</keyword>
<comment type="similarity">
    <text evidence="2">Belongs to the outer membrane factor (OMF) (TC 1.B.17) family.</text>
</comment>
<dbReference type="Pfam" id="PF02321">
    <property type="entry name" value="OEP"/>
    <property type="match status" value="2"/>
</dbReference>
<dbReference type="SUPFAM" id="SSF56954">
    <property type="entry name" value="Outer membrane efflux proteins (OEP)"/>
    <property type="match status" value="1"/>
</dbReference>
<evidence type="ECO:0000256" key="7">
    <source>
        <dbReference type="ARBA" id="ARBA00023237"/>
    </source>
</evidence>
<dbReference type="EMBL" id="FRAS01000012">
    <property type="protein sequence ID" value="SHL28264.1"/>
    <property type="molecule type" value="Genomic_DNA"/>
</dbReference>
<dbReference type="GO" id="GO:0015562">
    <property type="term" value="F:efflux transmembrane transporter activity"/>
    <property type="evidence" value="ECO:0007669"/>
    <property type="project" value="InterPro"/>
</dbReference>
<keyword evidence="4" id="KW-1134">Transmembrane beta strand</keyword>
<dbReference type="AlphaFoldDB" id="A0A1M6ZD33"/>